<comment type="caution">
    <text evidence="2">The sequence shown here is derived from an EMBL/GenBank/DDBJ whole genome shotgun (WGS) entry which is preliminary data.</text>
</comment>
<reference evidence="2" key="1">
    <citation type="submission" date="2021-09" db="EMBL/GenBank/DDBJ databases">
        <title>The genome of Mauremys mutica provides insights into the evolution of semi-aquatic lifestyle.</title>
        <authorList>
            <person name="Gong S."/>
            <person name="Gao Y."/>
        </authorList>
    </citation>
    <scope>NUCLEOTIDE SEQUENCE</scope>
    <source>
        <strain evidence="2">MM-2020</strain>
        <tissue evidence="2">Muscle</tissue>
    </source>
</reference>
<gene>
    <name evidence="2" type="ORF">KIL84_002856</name>
</gene>
<feature type="compositionally biased region" description="Basic and acidic residues" evidence="1">
    <location>
        <begin position="211"/>
        <end position="231"/>
    </location>
</feature>
<feature type="region of interest" description="Disordered" evidence="1">
    <location>
        <begin position="196"/>
        <end position="231"/>
    </location>
</feature>
<name>A0A9D3WVC0_9SAUR</name>
<dbReference type="EMBL" id="JAHDVG010000486">
    <property type="protein sequence ID" value="KAH1167373.1"/>
    <property type="molecule type" value="Genomic_DNA"/>
</dbReference>
<evidence type="ECO:0000313" key="3">
    <source>
        <dbReference type="Proteomes" id="UP000827986"/>
    </source>
</evidence>
<accession>A0A9D3WVC0</accession>
<evidence type="ECO:0000313" key="2">
    <source>
        <dbReference type="EMBL" id="KAH1167373.1"/>
    </source>
</evidence>
<organism evidence="2 3">
    <name type="scientific">Mauremys mutica</name>
    <name type="common">yellowpond turtle</name>
    <dbReference type="NCBI Taxonomy" id="74926"/>
    <lineage>
        <taxon>Eukaryota</taxon>
        <taxon>Metazoa</taxon>
        <taxon>Chordata</taxon>
        <taxon>Craniata</taxon>
        <taxon>Vertebrata</taxon>
        <taxon>Euteleostomi</taxon>
        <taxon>Archelosauria</taxon>
        <taxon>Testudinata</taxon>
        <taxon>Testudines</taxon>
        <taxon>Cryptodira</taxon>
        <taxon>Durocryptodira</taxon>
        <taxon>Testudinoidea</taxon>
        <taxon>Geoemydidae</taxon>
        <taxon>Geoemydinae</taxon>
        <taxon>Mauremys</taxon>
    </lineage>
</organism>
<proteinExistence type="predicted"/>
<dbReference type="Proteomes" id="UP000827986">
    <property type="component" value="Unassembled WGS sequence"/>
</dbReference>
<sequence>MIKRLMGQGCAGTRLLTSNNFISSTIWVKRPRIANSNEEFSLGTSATGSTTTISYGCGNPEPFYIGSVSLSRQKPHTLQGEHRDATLQRISLLSQICNLIVVRTIPLLIPPEDTMGEINTPSCLLSETFLSFSGTDGTTDSAGSGFLIIRGSTVTEATIVVSSEGDQFRQENEFPGTSLLPSQDIPLGNSDGIPFLGDLHNPPSILPPGTHMHDDQEGSVQSDKDPSPPRE</sequence>
<keyword evidence="3" id="KW-1185">Reference proteome</keyword>
<protein>
    <submittedName>
        <fullName evidence="2">Uncharacterized protein</fullName>
    </submittedName>
</protein>
<evidence type="ECO:0000256" key="1">
    <source>
        <dbReference type="SAM" id="MobiDB-lite"/>
    </source>
</evidence>
<dbReference type="AlphaFoldDB" id="A0A9D3WVC0"/>